<organism evidence="2 4">
    <name type="scientific">Armillaria luteobubalina</name>
    <dbReference type="NCBI Taxonomy" id="153913"/>
    <lineage>
        <taxon>Eukaryota</taxon>
        <taxon>Fungi</taxon>
        <taxon>Dikarya</taxon>
        <taxon>Basidiomycota</taxon>
        <taxon>Agaricomycotina</taxon>
        <taxon>Agaricomycetes</taxon>
        <taxon>Agaricomycetidae</taxon>
        <taxon>Agaricales</taxon>
        <taxon>Marasmiineae</taxon>
        <taxon>Physalacriaceae</taxon>
        <taxon>Armillaria</taxon>
    </lineage>
</organism>
<evidence type="ECO:0000313" key="3">
    <source>
        <dbReference type="EMBL" id="KAK0479436.1"/>
    </source>
</evidence>
<dbReference type="Proteomes" id="UP001175228">
    <property type="component" value="Unassembled WGS sequence"/>
</dbReference>
<feature type="region of interest" description="Disordered" evidence="1">
    <location>
        <begin position="130"/>
        <end position="246"/>
    </location>
</feature>
<protein>
    <submittedName>
        <fullName evidence="2">Uncharacterized protein</fullName>
    </submittedName>
</protein>
<name>A0AA39UB89_9AGAR</name>
<comment type="caution">
    <text evidence="2">The sequence shown here is derived from an EMBL/GenBank/DDBJ whole genome shotgun (WGS) entry which is preliminary data.</text>
</comment>
<evidence type="ECO:0000256" key="1">
    <source>
        <dbReference type="SAM" id="MobiDB-lite"/>
    </source>
</evidence>
<dbReference type="EMBL" id="JAUEPU010000138">
    <property type="protein sequence ID" value="KAK0476009.1"/>
    <property type="molecule type" value="Genomic_DNA"/>
</dbReference>
<evidence type="ECO:0000313" key="2">
    <source>
        <dbReference type="EMBL" id="KAK0476009.1"/>
    </source>
</evidence>
<sequence length="246" mass="28176">MNSPHDSEDGDVAESEIRDWIYILIDLFGIEDVGDFTVSAMGDPMYERDAMILAYGGEVLRDHVVVTKRVTAWRNSIPVVQSHGPPVHPFDSEQRSLAIPDGTPYILADSPDNAPTLDASEYEQWLQMTVSKQQRRHDKEASKERDLRWHQMRQDPHREPEDWVDLQRRNRDNKAQHHRARSDEHTNNVYNHTSPVGPSGLTATMPGLPYPPLQPGPRQEPQQYETASPTLPYPTGRYMSWFGPRS</sequence>
<evidence type="ECO:0000313" key="4">
    <source>
        <dbReference type="Proteomes" id="UP001175228"/>
    </source>
</evidence>
<proteinExistence type="predicted"/>
<feature type="compositionally biased region" description="Basic and acidic residues" evidence="1">
    <location>
        <begin position="137"/>
        <end position="186"/>
    </location>
</feature>
<dbReference type="EMBL" id="JAUEPU010000088">
    <property type="protein sequence ID" value="KAK0479436.1"/>
    <property type="molecule type" value="Genomic_DNA"/>
</dbReference>
<feature type="compositionally biased region" description="Polar residues" evidence="1">
    <location>
        <begin position="187"/>
        <end position="196"/>
    </location>
</feature>
<dbReference type="AlphaFoldDB" id="A0AA39UB89"/>
<gene>
    <name evidence="3" type="ORF">EDD18DRAFT_1364241</name>
    <name evidence="2" type="ORF">EDD18DRAFT_1366682</name>
</gene>
<reference evidence="2" key="1">
    <citation type="submission" date="2023-06" db="EMBL/GenBank/DDBJ databases">
        <authorList>
            <consortium name="Lawrence Berkeley National Laboratory"/>
            <person name="Ahrendt S."/>
            <person name="Sahu N."/>
            <person name="Indic B."/>
            <person name="Wong-Bajracharya J."/>
            <person name="Merenyi Z."/>
            <person name="Ke H.-M."/>
            <person name="Monk M."/>
            <person name="Kocsube S."/>
            <person name="Drula E."/>
            <person name="Lipzen A."/>
            <person name="Balint B."/>
            <person name="Henrissat B."/>
            <person name="Andreopoulos B."/>
            <person name="Martin F.M."/>
            <person name="Harder C.B."/>
            <person name="Rigling D."/>
            <person name="Ford K.L."/>
            <person name="Foster G.D."/>
            <person name="Pangilinan J."/>
            <person name="Papanicolaou A."/>
            <person name="Barry K."/>
            <person name="LaButti K."/>
            <person name="Viragh M."/>
            <person name="Koriabine M."/>
            <person name="Yan M."/>
            <person name="Riley R."/>
            <person name="Champramary S."/>
            <person name="Plett K.L."/>
            <person name="Tsai I.J."/>
            <person name="Slot J."/>
            <person name="Sipos G."/>
            <person name="Plett J."/>
            <person name="Nagy L.G."/>
            <person name="Grigoriev I.V."/>
        </authorList>
    </citation>
    <scope>NUCLEOTIDE SEQUENCE</scope>
    <source>
        <strain evidence="2">HWK02</strain>
    </source>
</reference>
<keyword evidence="4" id="KW-1185">Reference proteome</keyword>
<accession>A0AA39UB89</accession>